<dbReference type="InterPro" id="IPR011098">
    <property type="entry name" value="G5_dom"/>
</dbReference>
<evidence type="ECO:0000259" key="3">
    <source>
        <dbReference type="PROSITE" id="PS51109"/>
    </source>
</evidence>
<organism evidence="4 5">
    <name type="scientific">Soehngenia longivitae</name>
    <dbReference type="NCBI Taxonomy" id="2562294"/>
    <lineage>
        <taxon>Bacteria</taxon>
        <taxon>Bacillati</taxon>
        <taxon>Bacillota</taxon>
        <taxon>Tissierellia</taxon>
        <taxon>Tissierellales</taxon>
        <taxon>Tissierellaceae</taxon>
        <taxon>Soehngenia</taxon>
    </lineage>
</organism>
<dbReference type="InterPro" id="IPR010611">
    <property type="entry name" value="3D_dom"/>
</dbReference>
<dbReference type="SUPFAM" id="SSF50685">
    <property type="entry name" value="Barwin-like endoglucanases"/>
    <property type="match status" value="1"/>
</dbReference>
<keyword evidence="2" id="KW-0812">Transmembrane</keyword>
<sequence>MDRLKTDSFSKITVLVLLAIAMFLSLGMTFLQRSDVTLNVDGEVRTLSTYSQTVKELIDEEGIVVEEGAYVSPSLDTELENNLEIIIKNPKDYTIRVDGKSIKITTIETITKDILREANITLNPQDETDPALNSIVKDNGNINVYRIEEKIITTDTKLPFEKQVISNSKMEMGALKTLQKGKEGLKRTQVKEKYVDGILVSSVIISDKIIEEPVTQVVEKGTKNVIATSRGSTRFKKSIVMTATAYDNSYASTGKYPGQAGYGLTASGTYARPGTVAVDPRVIPLGTRLYIESLDGSKDYGFAIAEDVGGAIKGNKIDLFFETSWEVKNFGRRQVKVYILE</sequence>
<dbReference type="CDD" id="cd22786">
    <property type="entry name" value="DPBB_YuiC-like"/>
    <property type="match status" value="1"/>
</dbReference>
<evidence type="ECO:0000313" key="5">
    <source>
        <dbReference type="Proteomes" id="UP000298381"/>
    </source>
</evidence>
<dbReference type="RefSeq" id="WP_135270412.1">
    <property type="nucleotide sequence ID" value="NZ_SRIB01000002.1"/>
</dbReference>
<evidence type="ECO:0000313" key="4">
    <source>
        <dbReference type="EMBL" id="TFZ41424.1"/>
    </source>
</evidence>
<evidence type="ECO:0000256" key="1">
    <source>
        <dbReference type="ARBA" id="ARBA00022729"/>
    </source>
</evidence>
<dbReference type="AlphaFoldDB" id="A0A4Z0D973"/>
<reference evidence="4 5" key="1">
    <citation type="submission" date="2019-03" db="EMBL/GenBank/DDBJ databases">
        <title>Draft genome sequence data and analysis of a Fermenting Bacterium, Soehngenia longevitae strain 1933PT, isolated from petroleum reservoir in Azerbaijan.</title>
        <authorList>
            <person name="Grouzdev D.S."/>
            <person name="Bidzhieva S.K."/>
            <person name="Sokolova D.S."/>
            <person name="Tourova T.P."/>
            <person name="Poltaraus A.B."/>
            <person name="Nazina T.N."/>
        </authorList>
    </citation>
    <scope>NUCLEOTIDE SEQUENCE [LARGE SCALE GENOMIC DNA]</scope>
    <source>
        <strain evidence="4 5">1933P</strain>
    </source>
</reference>
<dbReference type="Gene3D" id="2.20.230.10">
    <property type="entry name" value="Resuscitation-promoting factor rpfb"/>
    <property type="match status" value="1"/>
</dbReference>
<evidence type="ECO:0000256" key="2">
    <source>
        <dbReference type="SAM" id="Phobius"/>
    </source>
</evidence>
<dbReference type="PANTHER" id="PTHR39160:SF4">
    <property type="entry name" value="RESUSCITATION-PROMOTING FACTOR RPFB"/>
    <property type="match status" value="1"/>
</dbReference>
<feature type="transmembrane region" description="Helical" evidence="2">
    <location>
        <begin position="12"/>
        <end position="31"/>
    </location>
</feature>
<proteinExistence type="predicted"/>
<keyword evidence="5" id="KW-1185">Reference proteome</keyword>
<dbReference type="GO" id="GO:0004553">
    <property type="term" value="F:hydrolase activity, hydrolyzing O-glycosyl compounds"/>
    <property type="evidence" value="ECO:0007669"/>
    <property type="project" value="InterPro"/>
</dbReference>
<name>A0A4Z0D973_9FIRM</name>
<keyword evidence="2" id="KW-1133">Transmembrane helix</keyword>
<dbReference type="InterPro" id="IPR036908">
    <property type="entry name" value="RlpA-like_sf"/>
</dbReference>
<dbReference type="EMBL" id="SRIB01000002">
    <property type="protein sequence ID" value="TFZ41424.1"/>
    <property type="molecule type" value="Genomic_DNA"/>
</dbReference>
<dbReference type="GO" id="GO:0019867">
    <property type="term" value="C:outer membrane"/>
    <property type="evidence" value="ECO:0007669"/>
    <property type="project" value="InterPro"/>
</dbReference>
<dbReference type="GO" id="GO:0009254">
    <property type="term" value="P:peptidoglycan turnover"/>
    <property type="evidence" value="ECO:0007669"/>
    <property type="project" value="InterPro"/>
</dbReference>
<comment type="caution">
    <text evidence="4">The sequence shown here is derived from an EMBL/GenBank/DDBJ whole genome shotgun (WGS) entry which is preliminary data.</text>
</comment>
<dbReference type="InterPro" id="IPR007137">
    <property type="entry name" value="DUF348"/>
</dbReference>
<dbReference type="PANTHER" id="PTHR39160">
    <property type="entry name" value="CELL WALL-BINDING PROTEIN YOCH"/>
    <property type="match status" value="1"/>
</dbReference>
<gene>
    <name evidence="4" type="ORF">E4100_02275</name>
</gene>
<feature type="domain" description="G5" evidence="3">
    <location>
        <begin position="144"/>
        <end position="224"/>
    </location>
</feature>
<protein>
    <submittedName>
        <fullName evidence="4">DUF348 domain-containing protein</fullName>
    </submittedName>
</protein>
<dbReference type="PROSITE" id="PS51109">
    <property type="entry name" value="G5"/>
    <property type="match status" value="1"/>
</dbReference>
<dbReference type="Proteomes" id="UP000298381">
    <property type="component" value="Unassembled WGS sequence"/>
</dbReference>
<dbReference type="SMART" id="SM01208">
    <property type="entry name" value="G5"/>
    <property type="match status" value="1"/>
</dbReference>
<dbReference type="InterPro" id="IPR051933">
    <property type="entry name" value="Resuscitation_pf_RpfB"/>
</dbReference>
<keyword evidence="2" id="KW-0472">Membrane</keyword>
<dbReference type="Pfam" id="PF07501">
    <property type="entry name" value="G5"/>
    <property type="match status" value="1"/>
</dbReference>
<dbReference type="Pfam" id="PF03990">
    <property type="entry name" value="DUF348"/>
    <property type="match status" value="2"/>
</dbReference>
<accession>A0A4Z0D973</accession>
<dbReference type="Pfam" id="PF06725">
    <property type="entry name" value="3D"/>
    <property type="match status" value="1"/>
</dbReference>
<keyword evidence="1" id="KW-0732">Signal</keyword>
<dbReference type="OrthoDB" id="9798935at2"/>
<dbReference type="Gene3D" id="2.40.40.10">
    <property type="entry name" value="RlpA-like domain"/>
    <property type="match status" value="1"/>
</dbReference>